<dbReference type="EMBL" id="KZ772797">
    <property type="protein sequence ID" value="PTQ30397.1"/>
    <property type="molecule type" value="Genomic_DNA"/>
</dbReference>
<proteinExistence type="predicted"/>
<organism evidence="1 2">
    <name type="scientific">Marchantia polymorpha</name>
    <name type="common">Common liverwort</name>
    <name type="synonym">Marchantia aquatica</name>
    <dbReference type="NCBI Taxonomy" id="3197"/>
    <lineage>
        <taxon>Eukaryota</taxon>
        <taxon>Viridiplantae</taxon>
        <taxon>Streptophyta</taxon>
        <taxon>Embryophyta</taxon>
        <taxon>Marchantiophyta</taxon>
        <taxon>Marchantiopsida</taxon>
        <taxon>Marchantiidae</taxon>
        <taxon>Marchantiales</taxon>
        <taxon>Marchantiaceae</taxon>
        <taxon>Marchantia</taxon>
    </lineage>
</organism>
<keyword evidence="2" id="KW-1185">Reference proteome</keyword>
<evidence type="ECO:0000313" key="1">
    <source>
        <dbReference type="EMBL" id="PTQ30397.1"/>
    </source>
</evidence>
<protein>
    <submittedName>
        <fullName evidence="1">Uncharacterized protein</fullName>
    </submittedName>
</protein>
<dbReference type="Proteomes" id="UP000244005">
    <property type="component" value="Unassembled WGS sequence"/>
</dbReference>
<dbReference type="AlphaFoldDB" id="A0A2R6W968"/>
<accession>A0A2R6W968</accession>
<reference evidence="2" key="1">
    <citation type="journal article" date="2017" name="Cell">
        <title>Insights into land plant evolution garnered from the Marchantia polymorpha genome.</title>
        <authorList>
            <person name="Bowman J.L."/>
            <person name="Kohchi T."/>
            <person name="Yamato K.T."/>
            <person name="Jenkins J."/>
            <person name="Shu S."/>
            <person name="Ishizaki K."/>
            <person name="Yamaoka S."/>
            <person name="Nishihama R."/>
            <person name="Nakamura Y."/>
            <person name="Berger F."/>
            <person name="Adam C."/>
            <person name="Aki S.S."/>
            <person name="Althoff F."/>
            <person name="Araki T."/>
            <person name="Arteaga-Vazquez M.A."/>
            <person name="Balasubrmanian S."/>
            <person name="Barry K."/>
            <person name="Bauer D."/>
            <person name="Boehm C.R."/>
            <person name="Briginshaw L."/>
            <person name="Caballero-Perez J."/>
            <person name="Catarino B."/>
            <person name="Chen F."/>
            <person name="Chiyoda S."/>
            <person name="Chovatia M."/>
            <person name="Davies K.M."/>
            <person name="Delmans M."/>
            <person name="Demura T."/>
            <person name="Dierschke T."/>
            <person name="Dolan L."/>
            <person name="Dorantes-Acosta A.E."/>
            <person name="Eklund D.M."/>
            <person name="Florent S.N."/>
            <person name="Flores-Sandoval E."/>
            <person name="Fujiyama A."/>
            <person name="Fukuzawa H."/>
            <person name="Galik B."/>
            <person name="Grimanelli D."/>
            <person name="Grimwood J."/>
            <person name="Grossniklaus U."/>
            <person name="Hamada T."/>
            <person name="Haseloff J."/>
            <person name="Hetherington A.J."/>
            <person name="Higo A."/>
            <person name="Hirakawa Y."/>
            <person name="Hundley H.N."/>
            <person name="Ikeda Y."/>
            <person name="Inoue K."/>
            <person name="Inoue S.I."/>
            <person name="Ishida S."/>
            <person name="Jia Q."/>
            <person name="Kakita M."/>
            <person name="Kanazawa T."/>
            <person name="Kawai Y."/>
            <person name="Kawashima T."/>
            <person name="Kennedy M."/>
            <person name="Kinose K."/>
            <person name="Kinoshita T."/>
            <person name="Kohara Y."/>
            <person name="Koide E."/>
            <person name="Komatsu K."/>
            <person name="Kopischke S."/>
            <person name="Kubo M."/>
            <person name="Kyozuka J."/>
            <person name="Lagercrantz U."/>
            <person name="Lin S.S."/>
            <person name="Lindquist E."/>
            <person name="Lipzen A.M."/>
            <person name="Lu C.W."/>
            <person name="De Luna E."/>
            <person name="Martienssen R.A."/>
            <person name="Minamino N."/>
            <person name="Mizutani M."/>
            <person name="Mizutani M."/>
            <person name="Mochizuki N."/>
            <person name="Monte I."/>
            <person name="Mosher R."/>
            <person name="Nagasaki H."/>
            <person name="Nakagami H."/>
            <person name="Naramoto S."/>
            <person name="Nishitani K."/>
            <person name="Ohtani M."/>
            <person name="Okamoto T."/>
            <person name="Okumura M."/>
            <person name="Phillips J."/>
            <person name="Pollak B."/>
            <person name="Reinders A."/>
            <person name="Rovekamp M."/>
            <person name="Sano R."/>
            <person name="Sawa S."/>
            <person name="Schmid M.W."/>
            <person name="Shirakawa M."/>
            <person name="Solano R."/>
            <person name="Spunde A."/>
            <person name="Suetsugu N."/>
            <person name="Sugano S."/>
            <person name="Sugiyama A."/>
            <person name="Sun R."/>
            <person name="Suzuki Y."/>
            <person name="Takenaka M."/>
            <person name="Takezawa D."/>
            <person name="Tomogane H."/>
            <person name="Tsuzuki M."/>
            <person name="Ueda T."/>
            <person name="Umeda M."/>
            <person name="Ward J.M."/>
            <person name="Watanabe Y."/>
            <person name="Yazaki K."/>
            <person name="Yokoyama R."/>
            <person name="Yoshitake Y."/>
            <person name="Yotsui I."/>
            <person name="Zachgo S."/>
            <person name="Schmutz J."/>
        </authorList>
    </citation>
    <scope>NUCLEOTIDE SEQUENCE [LARGE SCALE GENOMIC DNA]</scope>
    <source>
        <strain evidence="2">Tak-1</strain>
    </source>
</reference>
<dbReference type="Gramene" id="Mp4g06860.1">
    <property type="protein sequence ID" value="Mp4g06860.1.cds1"/>
    <property type="gene ID" value="Mp4g06860"/>
</dbReference>
<evidence type="ECO:0000313" key="2">
    <source>
        <dbReference type="Proteomes" id="UP000244005"/>
    </source>
</evidence>
<gene>
    <name evidence="1" type="ORF">MARPO_0125s0031</name>
</gene>
<sequence>MPCFLLLCDSVIRSCLWARRWSPIRNNFSMGYKSLTVVNYSSRSRLLRMAISKVSKVCISSNPVPALRAVLRGFGSGILFYIRISLIHEHV</sequence>
<name>A0A2R6W968_MARPO</name>